<evidence type="ECO:0000256" key="3">
    <source>
        <dbReference type="ARBA" id="ARBA00022475"/>
    </source>
</evidence>
<dbReference type="InterPro" id="IPR050683">
    <property type="entry name" value="Bact_Polysacc_Export_ATP-bd"/>
</dbReference>
<dbReference type="InterPro" id="IPR003593">
    <property type="entry name" value="AAA+_ATPase"/>
</dbReference>
<comment type="similarity">
    <text evidence="1">Belongs to the ABC transporter superfamily.</text>
</comment>
<sequence length="219" mass="24548">MIEIRNITKSYQTTTGREYIFRDLSVLVPPERNVALIGRNGAGKSTLLRLIGGLDVPDRGHIKVSGSISWPVGLSGGFQGTLSARENVKFVARVYGAEGERMRQIVKFVEEFAEIGRYFDRPVKTFSSGMRSRVAFGLSLAFDFDYYLIDEAMSTGDAHFRNKATQAFKDRISKSKVILVTHSMSQVRAMCDYVLVVDDGKVYAYNDIESGIKRYESES</sequence>
<dbReference type="Pfam" id="PF00005">
    <property type="entry name" value="ABC_tran"/>
    <property type="match status" value="1"/>
</dbReference>
<keyword evidence="2" id="KW-0813">Transport</keyword>
<dbReference type="GO" id="GO:0140359">
    <property type="term" value="F:ABC-type transporter activity"/>
    <property type="evidence" value="ECO:0007669"/>
    <property type="project" value="InterPro"/>
</dbReference>
<feature type="domain" description="ABC transporter" evidence="6">
    <location>
        <begin position="2"/>
        <end position="219"/>
    </location>
</feature>
<keyword evidence="5 7" id="KW-0067">ATP-binding</keyword>
<keyword evidence="4" id="KW-0547">Nucleotide-binding</keyword>
<dbReference type="InterPro" id="IPR027417">
    <property type="entry name" value="P-loop_NTPase"/>
</dbReference>
<dbReference type="HOGENOM" id="CLU_000604_1_2_4"/>
<dbReference type="GO" id="GO:0005524">
    <property type="term" value="F:ATP binding"/>
    <property type="evidence" value="ECO:0007669"/>
    <property type="project" value="UniProtKB-KW"/>
</dbReference>
<dbReference type="InterPro" id="IPR015860">
    <property type="entry name" value="ABC_transpr_TagH-like"/>
</dbReference>
<evidence type="ECO:0000256" key="1">
    <source>
        <dbReference type="ARBA" id="ARBA00005417"/>
    </source>
</evidence>
<dbReference type="PROSITE" id="PS50893">
    <property type="entry name" value="ABC_TRANSPORTER_2"/>
    <property type="match status" value="1"/>
</dbReference>
<proteinExistence type="inferred from homology"/>
<organism evidence="7 8">
    <name type="scientific">Advenella kashmirensis (strain DSM 17095 / LMG 22695 / WT001)</name>
    <name type="common">Tetrathiobacter kashmirensis</name>
    <dbReference type="NCBI Taxonomy" id="1036672"/>
    <lineage>
        <taxon>Bacteria</taxon>
        <taxon>Pseudomonadati</taxon>
        <taxon>Pseudomonadota</taxon>
        <taxon>Betaproteobacteria</taxon>
        <taxon>Burkholderiales</taxon>
        <taxon>Alcaligenaceae</taxon>
    </lineage>
</organism>
<dbReference type="PANTHER" id="PTHR46743">
    <property type="entry name" value="TEICHOIC ACIDS EXPORT ATP-BINDING PROTEIN TAGH"/>
    <property type="match status" value="1"/>
</dbReference>
<dbReference type="InterPro" id="IPR003439">
    <property type="entry name" value="ABC_transporter-like_ATP-bd"/>
</dbReference>
<dbReference type="CDD" id="cd03220">
    <property type="entry name" value="ABC_KpsT_Wzt"/>
    <property type="match status" value="1"/>
</dbReference>
<name>I3UGZ0_ADVKW</name>
<dbReference type="InterPro" id="IPR017871">
    <property type="entry name" value="ABC_transporter-like_CS"/>
</dbReference>
<reference evidence="8" key="2">
    <citation type="journal article" date="2013" name="PLoS ONE">
        <title>Genome implosion elicits host-confinement in Alcaligenaceae: evidence from the comparative genomics of Tetrathiobacter kashmirensis, a pathogen in the making.</title>
        <authorList>
            <person name="Ghosh W."/>
            <person name="Alam M."/>
            <person name="Roy C."/>
            <person name="Pyne P."/>
            <person name="George A."/>
            <person name="Chakraborty R."/>
            <person name="Majumder S."/>
            <person name="Agarwal A."/>
            <person name="Chakraborty S."/>
            <person name="Majumdar S."/>
            <person name="Gupta S.K."/>
        </authorList>
    </citation>
    <scope>NUCLEOTIDE SEQUENCE [LARGE SCALE GENOMIC DNA]</scope>
    <source>
        <strain evidence="8">WT001</strain>
    </source>
</reference>
<dbReference type="OrthoDB" id="9778870at2"/>
<gene>
    <name evidence="7" type="ordered locus">TKWG_23405</name>
</gene>
<reference evidence="7 8" key="1">
    <citation type="journal article" date="2011" name="J. Bacteriol.">
        <title>Whole-genome shotgun sequencing of the sulfur-oxidizing chemoautotroph Tetrathiobacter kashmirensis.</title>
        <authorList>
            <person name="Ghosh W."/>
            <person name="George A."/>
            <person name="Agarwal A."/>
            <person name="Raj P."/>
            <person name="Alam M."/>
            <person name="Pyne P."/>
            <person name="Das Gupta S.K."/>
        </authorList>
    </citation>
    <scope>NUCLEOTIDE SEQUENCE [LARGE SCALE GENOMIC DNA]</scope>
    <source>
        <strain evidence="7 8">WT001</strain>
    </source>
</reference>
<dbReference type="AlphaFoldDB" id="I3UGZ0"/>
<dbReference type="PROSITE" id="PS00211">
    <property type="entry name" value="ABC_TRANSPORTER_1"/>
    <property type="match status" value="1"/>
</dbReference>
<dbReference type="STRING" id="1036672.TKWG_23405"/>
<keyword evidence="3" id="KW-1003">Cell membrane</keyword>
<evidence type="ECO:0000313" key="7">
    <source>
        <dbReference type="EMBL" id="AFK64278.1"/>
    </source>
</evidence>
<dbReference type="EMBL" id="CP003555">
    <property type="protein sequence ID" value="AFK64278.1"/>
    <property type="molecule type" value="Genomic_DNA"/>
</dbReference>
<evidence type="ECO:0000313" key="8">
    <source>
        <dbReference type="Proteomes" id="UP000005267"/>
    </source>
</evidence>
<dbReference type="SUPFAM" id="SSF52540">
    <property type="entry name" value="P-loop containing nucleoside triphosphate hydrolases"/>
    <property type="match status" value="1"/>
</dbReference>
<dbReference type="GO" id="GO:0016020">
    <property type="term" value="C:membrane"/>
    <property type="evidence" value="ECO:0007669"/>
    <property type="project" value="InterPro"/>
</dbReference>
<protein>
    <submittedName>
        <fullName evidence="7">Polysaccharide ABC transporter ATP-binding protein</fullName>
    </submittedName>
</protein>
<dbReference type="KEGG" id="aka:TKWG_23405"/>
<dbReference type="PANTHER" id="PTHR46743:SF2">
    <property type="entry name" value="TEICHOIC ACIDS EXPORT ATP-BINDING PROTEIN TAGH"/>
    <property type="match status" value="1"/>
</dbReference>
<evidence type="ECO:0000259" key="6">
    <source>
        <dbReference type="PROSITE" id="PS50893"/>
    </source>
</evidence>
<dbReference type="GO" id="GO:0016887">
    <property type="term" value="F:ATP hydrolysis activity"/>
    <property type="evidence" value="ECO:0007669"/>
    <property type="project" value="InterPro"/>
</dbReference>
<dbReference type="Gene3D" id="3.40.50.300">
    <property type="entry name" value="P-loop containing nucleotide triphosphate hydrolases"/>
    <property type="match status" value="1"/>
</dbReference>
<accession>I3UGZ0</accession>
<dbReference type="RefSeq" id="WP_014752369.1">
    <property type="nucleotide sequence ID" value="NC_017964.1"/>
</dbReference>
<keyword evidence="8" id="KW-1185">Reference proteome</keyword>
<dbReference type="SMART" id="SM00382">
    <property type="entry name" value="AAA"/>
    <property type="match status" value="1"/>
</dbReference>
<evidence type="ECO:0000256" key="2">
    <source>
        <dbReference type="ARBA" id="ARBA00022448"/>
    </source>
</evidence>
<keyword evidence="3" id="KW-0472">Membrane</keyword>
<dbReference type="Proteomes" id="UP000005267">
    <property type="component" value="Chromosome"/>
</dbReference>
<evidence type="ECO:0000256" key="5">
    <source>
        <dbReference type="ARBA" id="ARBA00022840"/>
    </source>
</evidence>
<evidence type="ECO:0000256" key="4">
    <source>
        <dbReference type="ARBA" id="ARBA00022741"/>
    </source>
</evidence>